<keyword evidence="3 5" id="KW-0238">DNA-binding</keyword>
<gene>
    <name evidence="7" type="ORF">SAMN06265361_104191</name>
</gene>
<evidence type="ECO:0000256" key="5">
    <source>
        <dbReference type="PROSITE-ProRule" id="PRU00335"/>
    </source>
</evidence>
<dbReference type="GO" id="GO:0003700">
    <property type="term" value="F:DNA-binding transcription factor activity"/>
    <property type="evidence" value="ECO:0007669"/>
    <property type="project" value="TreeGrafter"/>
</dbReference>
<sequence>MPKKVDHEKQKQKIAEAAWRVIRNEGLEQCTVRNIAKEAGLPVSSMRYYFSNQSQLFVFATKHLNDRIAQRLETIPYTGVPFNDLKLLLEQFIPLDEDRQLEVEVWHSFSAKALHDPELQPLNEEMYEDLHQIIRGALRLLTQVNLLKPDLDLDLETERLYALVDGLAIHSILLPDKFPPAKVDAILTHHLEPLFLHRDSQDNFVMEEISKALKAYRLGLLN</sequence>
<keyword evidence="4" id="KW-0804">Transcription</keyword>
<dbReference type="InterPro" id="IPR009057">
    <property type="entry name" value="Homeodomain-like_sf"/>
</dbReference>
<dbReference type="SUPFAM" id="SSF46689">
    <property type="entry name" value="Homeodomain-like"/>
    <property type="match status" value="1"/>
</dbReference>
<dbReference type="InterPro" id="IPR039538">
    <property type="entry name" value="BetI_C"/>
</dbReference>
<evidence type="ECO:0000256" key="4">
    <source>
        <dbReference type="ARBA" id="ARBA00023163"/>
    </source>
</evidence>
<dbReference type="Pfam" id="PF00440">
    <property type="entry name" value="TetR_N"/>
    <property type="match status" value="1"/>
</dbReference>
<accession>A0AA45WQ38</accession>
<evidence type="ECO:0000313" key="7">
    <source>
        <dbReference type="EMBL" id="SMP23296.1"/>
    </source>
</evidence>
<evidence type="ECO:0000256" key="2">
    <source>
        <dbReference type="ARBA" id="ARBA00023015"/>
    </source>
</evidence>
<keyword evidence="1" id="KW-0678">Repressor</keyword>
<reference evidence="7" key="1">
    <citation type="submission" date="2017-05" db="EMBL/GenBank/DDBJ databases">
        <authorList>
            <person name="Varghese N."/>
            <person name="Submissions S."/>
        </authorList>
    </citation>
    <scope>NUCLEOTIDE SEQUENCE</scope>
    <source>
        <strain evidence="7">DSM 45262</strain>
    </source>
</reference>
<dbReference type="InterPro" id="IPR050109">
    <property type="entry name" value="HTH-type_TetR-like_transc_reg"/>
</dbReference>
<keyword evidence="8" id="KW-1185">Reference proteome</keyword>
<name>A0AA45WQ38_9BACL</name>
<feature type="DNA-binding region" description="H-T-H motif" evidence="5">
    <location>
        <begin position="31"/>
        <end position="50"/>
    </location>
</feature>
<dbReference type="AlphaFoldDB" id="A0AA45WQ38"/>
<organism evidence="7 8">
    <name type="scientific">Laceyella tengchongensis</name>
    <dbReference type="NCBI Taxonomy" id="574699"/>
    <lineage>
        <taxon>Bacteria</taxon>
        <taxon>Bacillati</taxon>
        <taxon>Bacillota</taxon>
        <taxon>Bacilli</taxon>
        <taxon>Bacillales</taxon>
        <taxon>Thermoactinomycetaceae</taxon>
        <taxon>Laceyella</taxon>
    </lineage>
</organism>
<dbReference type="PROSITE" id="PS50977">
    <property type="entry name" value="HTH_TETR_2"/>
    <property type="match status" value="1"/>
</dbReference>
<dbReference type="Proteomes" id="UP001157946">
    <property type="component" value="Unassembled WGS sequence"/>
</dbReference>
<evidence type="ECO:0000256" key="1">
    <source>
        <dbReference type="ARBA" id="ARBA00022491"/>
    </source>
</evidence>
<dbReference type="Pfam" id="PF13977">
    <property type="entry name" value="TetR_C_6"/>
    <property type="match status" value="1"/>
</dbReference>
<dbReference type="InterPro" id="IPR036271">
    <property type="entry name" value="Tet_transcr_reg_TetR-rel_C_sf"/>
</dbReference>
<proteinExistence type="predicted"/>
<evidence type="ECO:0000256" key="3">
    <source>
        <dbReference type="ARBA" id="ARBA00023125"/>
    </source>
</evidence>
<dbReference type="InterPro" id="IPR001647">
    <property type="entry name" value="HTH_TetR"/>
</dbReference>
<dbReference type="PANTHER" id="PTHR30055:SF226">
    <property type="entry name" value="HTH-TYPE TRANSCRIPTIONAL REGULATOR PKSA"/>
    <property type="match status" value="1"/>
</dbReference>
<feature type="domain" description="HTH tetR-type" evidence="6">
    <location>
        <begin position="8"/>
        <end position="68"/>
    </location>
</feature>
<dbReference type="GO" id="GO:0000976">
    <property type="term" value="F:transcription cis-regulatory region binding"/>
    <property type="evidence" value="ECO:0007669"/>
    <property type="project" value="TreeGrafter"/>
</dbReference>
<dbReference type="SUPFAM" id="SSF48498">
    <property type="entry name" value="Tetracyclin repressor-like, C-terminal domain"/>
    <property type="match status" value="1"/>
</dbReference>
<dbReference type="PANTHER" id="PTHR30055">
    <property type="entry name" value="HTH-TYPE TRANSCRIPTIONAL REGULATOR RUTR"/>
    <property type="match status" value="1"/>
</dbReference>
<evidence type="ECO:0000259" key="6">
    <source>
        <dbReference type="PROSITE" id="PS50977"/>
    </source>
</evidence>
<dbReference type="RefSeq" id="WP_284724429.1">
    <property type="nucleotide sequence ID" value="NZ_FXTU01000004.1"/>
</dbReference>
<dbReference type="EMBL" id="FXTU01000004">
    <property type="protein sequence ID" value="SMP23296.1"/>
    <property type="molecule type" value="Genomic_DNA"/>
</dbReference>
<evidence type="ECO:0000313" key="8">
    <source>
        <dbReference type="Proteomes" id="UP001157946"/>
    </source>
</evidence>
<keyword evidence="2" id="KW-0805">Transcription regulation</keyword>
<comment type="caution">
    <text evidence="7">The sequence shown here is derived from an EMBL/GenBank/DDBJ whole genome shotgun (WGS) entry which is preliminary data.</text>
</comment>
<protein>
    <submittedName>
        <fullName evidence="7">Transcriptional regulator, TetR family</fullName>
    </submittedName>
</protein>
<dbReference type="Gene3D" id="1.10.357.10">
    <property type="entry name" value="Tetracycline Repressor, domain 2"/>
    <property type="match status" value="1"/>
</dbReference>